<dbReference type="Proteomes" id="UP000663193">
    <property type="component" value="Chromosome 10"/>
</dbReference>
<evidence type="ECO:0000313" key="3">
    <source>
        <dbReference type="Proteomes" id="UP000663193"/>
    </source>
</evidence>
<accession>A0A7U2I2Y5</accession>
<gene>
    <name evidence="2" type="ORF">JI435_067450</name>
</gene>
<dbReference type="EMBL" id="CP069032">
    <property type="protein sequence ID" value="QRC99808.1"/>
    <property type="molecule type" value="Genomic_DNA"/>
</dbReference>
<evidence type="ECO:0000256" key="1">
    <source>
        <dbReference type="SAM" id="MobiDB-lite"/>
    </source>
</evidence>
<dbReference type="AlphaFoldDB" id="A0A7U2I2Y5"/>
<protein>
    <submittedName>
        <fullName evidence="2">Uncharacterized protein</fullName>
    </submittedName>
</protein>
<keyword evidence="3" id="KW-1185">Reference proteome</keyword>
<name>A0A7U2I2Y5_PHANO</name>
<proteinExistence type="predicted"/>
<organism evidence="2 3">
    <name type="scientific">Phaeosphaeria nodorum (strain SN15 / ATCC MYA-4574 / FGSC 10173)</name>
    <name type="common">Glume blotch fungus</name>
    <name type="synonym">Parastagonospora nodorum</name>
    <dbReference type="NCBI Taxonomy" id="321614"/>
    <lineage>
        <taxon>Eukaryota</taxon>
        <taxon>Fungi</taxon>
        <taxon>Dikarya</taxon>
        <taxon>Ascomycota</taxon>
        <taxon>Pezizomycotina</taxon>
        <taxon>Dothideomycetes</taxon>
        <taxon>Pleosporomycetidae</taxon>
        <taxon>Pleosporales</taxon>
        <taxon>Pleosporineae</taxon>
        <taxon>Phaeosphaeriaceae</taxon>
        <taxon>Parastagonospora</taxon>
    </lineage>
</organism>
<dbReference type="VEuPathDB" id="FungiDB:JI435_067450"/>
<evidence type="ECO:0000313" key="2">
    <source>
        <dbReference type="EMBL" id="QRC99808.1"/>
    </source>
</evidence>
<sequence>MDNQSAECSAAVMSCSAPAAAFVPKRVRWATEPNYHHSHNEASPAATSTPIDIPYPDQTYNMPKGSRMAPRKPTAIEHRYEEDRIHHKLDNVTDYCKRGYYGWEFVHDKRIERSNEGIGKIISGERPNRKTWYIPAVVRKDVDFEDIQESTGEWEDERYEVTRNGKRKAYAENGFSDGYRKHVAGRKLKIKAEAFERRNALRRLEFG</sequence>
<reference evidence="3" key="1">
    <citation type="journal article" date="2021" name="BMC Genomics">
        <title>Chromosome-level genome assembly and manually-curated proteome of model necrotroph Parastagonospora nodorum Sn15 reveals a genome-wide trove of candidate effector homologs, and redundancy of virulence-related functions within an accessory chromosome.</title>
        <authorList>
            <person name="Bertazzoni S."/>
            <person name="Jones D.A.B."/>
            <person name="Phan H.T."/>
            <person name="Tan K.-C."/>
            <person name="Hane J.K."/>
        </authorList>
    </citation>
    <scope>NUCLEOTIDE SEQUENCE [LARGE SCALE GENOMIC DNA]</scope>
    <source>
        <strain evidence="3">SN15 / ATCC MYA-4574 / FGSC 10173)</strain>
    </source>
</reference>
<feature type="region of interest" description="Disordered" evidence="1">
    <location>
        <begin position="36"/>
        <end position="55"/>
    </location>
</feature>
<dbReference type="KEGG" id="pno:SNOG_06745"/>
<dbReference type="RefSeq" id="XP_001797108.1">
    <property type="nucleotide sequence ID" value="XM_001797056.1"/>
</dbReference>